<comment type="caution">
    <text evidence="4">The sequence shown here is derived from an EMBL/GenBank/DDBJ whole genome shotgun (WGS) entry which is preliminary data.</text>
</comment>
<evidence type="ECO:0000256" key="2">
    <source>
        <dbReference type="SAM" id="Phobius"/>
    </source>
</evidence>
<evidence type="ECO:0000313" key="5">
    <source>
        <dbReference type="Proteomes" id="UP001194468"/>
    </source>
</evidence>
<feature type="region of interest" description="Disordered" evidence="1">
    <location>
        <begin position="614"/>
        <end position="642"/>
    </location>
</feature>
<evidence type="ECO:0000313" key="4">
    <source>
        <dbReference type="EMBL" id="KAF8452722.1"/>
    </source>
</evidence>
<feature type="signal peptide" evidence="3">
    <location>
        <begin position="1"/>
        <end position="23"/>
    </location>
</feature>
<feature type="chain" id="PRO_5042227835" evidence="3">
    <location>
        <begin position="24"/>
        <end position="647"/>
    </location>
</feature>
<keyword evidence="2" id="KW-1133">Transmembrane helix</keyword>
<reference evidence="4" key="2">
    <citation type="journal article" date="2020" name="Nat. Commun.">
        <title>Large-scale genome sequencing of mycorrhizal fungi provides insights into the early evolution of symbiotic traits.</title>
        <authorList>
            <person name="Miyauchi S."/>
            <person name="Kiss E."/>
            <person name="Kuo A."/>
            <person name="Drula E."/>
            <person name="Kohler A."/>
            <person name="Sanchez-Garcia M."/>
            <person name="Morin E."/>
            <person name="Andreopoulos B."/>
            <person name="Barry K.W."/>
            <person name="Bonito G."/>
            <person name="Buee M."/>
            <person name="Carver A."/>
            <person name="Chen C."/>
            <person name="Cichocki N."/>
            <person name="Clum A."/>
            <person name="Culley D."/>
            <person name="Crous P.W."/>
            <person name="Fauchery L."/>
            <person name="Girlanda M."/>
            <person name="Hayes R.D."/>
            <person name="Keri Z."/>
            <person name="LaButti K."/>
            <person name="Lipzen A."/>
            <person name="Lombard V."/>
            <person name="Magnuson J."/>
            <person name="Maillard F."/>
            <person name="Murat C."/>
            <person name="Nolan M."/>
            <person name="Ohm R.A."/>
            <person name="Pangilinan J."/>
            <person name="Pereira M.F."/>
            <person name="Perotto S."/>
            <person name="Peter M."/>
            <person name="Pfister S."/>
            <person name="Riley R."/>
            <person name="Sitrit Y."/>
            <person name="Stielow J.B."/>
            <person name="Szollosi G."/>
            <person name="Zifcakova L."/>
            <person name="Stursova M."/>
            <person name="Spatafora J.W."/>
            <person name="Tedersoo L."/>
            <person name="Vaario L.M."/>
            <person name="Yamada A."/>
            <person name="Yan M."/>
            <person name="Wang P."/>
            <person name="Xu J."/>
            <person name="Bruns T."/>
            <person name="Baldrian P."/>
            <person name="Vilgalys R."/>
            <person name="Dunand C."/>
            <person name="Henrissat B."/>
            <person name="Grigoriev I.V."/>
            <person name="Hibbett D."/>
            <person name="Nagy L.G."/>
            <person name="Martin F.M."/>
        </authorList>
    </citation>
    <scope>NUCLEOTIDE SEQUENCE</scope>
    <source>
        <strain evidence="4">BED1</strain>
    </source>
</reference>
<feature type="transmembrane region" description="Helical" evidence="2">
    <location>
        <begin position="588"/>
        <end position="608"/>
    </location>
</feature>
<dbReference type="AlphaFoldDB" id="A0AAD4GMH5"/>
<keyword evidence="3" id="KW-0732">Signal</keyword>
<feature type="transmembrane region" description="Helical" evidence="2">
    <location>
        <begin position="465"/>
        <end position="485"/>
    </location>
</feature>
<reference evidence="4" key="1">
    <citation type="submission" date="2019-10" db="EMBL/GenBank/DDBJ databases">
        <authorList>
            <consortium name="DOE Joint Genome Institute"/>
            <person name="Kuo A."/>
            <person name="Miyauchi S."/>
            <person name="Kiss E."/>
            <person name="Drula E."/>
            <person name="Kohler A."/>
            <person name="Sanchez-Garcia M."/>
            <person name="Andreopoulos B."/>
            <person name="Barry K.W."/>
            <person name="Bonito G."/>
            <person name="Buee M."/>
            <person name="Carver A."/>
            <person name="Chen C."/>
            <person name="Cichocki N."/>
            <person name="Clum A."/>
            <person name="Culley D."/>
            <person name="Crous P.W."/>
            <person name="Fauchery L."/>
            <person name="Girlanda M."/>
            <person name="Hayes R."/>
            <person name="Keri Z."/>
            <person name="LaButti K."/>
            <person name="Lipzen A."/>
            <person name="Lombard V."/>
            <person name="Magnuson J."/>
            <person name="Maillard F."/>
            <person name="Morin E."/>
            <person name="Murat C."/>
            <person name="Nolan M."/>
            <person name="Ohm R."/>
            <person name="Pangilinan J."/>
            <person name="Pereira M."/>
            <person name="Perotto S."/>
            <person name="Peter M."/>
            <person name="Riley R."/>
            <person name="Sitrit Y."/>
            <person name="Stielow B."/>
            <person name="Szollosi G."/>
            <person name="Zifcakova L."/>
            <person name="Stursova M."/>
            <person name="Spatafora J.W."/>
            <person name="Tedersoo L."/>
            <person name="Vaario L.-M."/>
            <person name="Yamada A."/>
            <person name="Yan M."/>
            <person name="Wang P."/>
            <person name="Xu J."/>
            <person name="Bruns T."/>
            <person name="Baldrian P."/>
            <person name="Vilgalys R."/>
            <person name="Henrissat B."/>
            <person name="Grigoriev I.V."/>
            <person name="Hibbett D."/>
            <person name="Nagy L.G."/>
            <person name="Martin F.M."/>
        </authorList>
    </citation>
    <scope>NUCLEOTIDE SEQUENCE</scope>
    <source>
        <strain evidence="4">BED1</strain>
    </source>
</reference>
<gene>
    <name evidence="4" type="ORF">L210DRAFT_3639201</name>
</gene>
<feature type="transmembrane region" description="Helical" evidence="2">
    <location>
        <begin position="497"/>
        <end position="517"/>
    </location>
</feature>
<proteinExistence type="predicted"/>
<evidence type="ECO:0000256" key="3">
    <source>
        <dbReference type="SAM" id="SignalP"/>
    </source>
</evidence>
<keyword evidence="5" id="KW-1185">Reference proteome</keyword>
<feature type="transmembrane region" description="Helical" evidence="2">
    <location>
        <begin position="554"/>
        <end position="576"/>
    </location>
</feature>
<protein>
    <submittedName>
        <fullName evidence="4">Uncharacterized protein</fullName>
    </submittedName>
</protein>
<dbReference type="EMBL" id="WHUW01000001">
    <property type="protein sequence ID" value="KAF8452722.1"/>
    <property type="molecule type" value="Genomic_DNA"/>
</dbReference>
<evidence type="ECO:0000256" key="1">
    <source>
        <dbReference type="SAM" id="MobiDB-lite"/>
    </source>
</evidence>
<accession>A0AAD4GMH5</accession>
<organism evidence="4 5">
    <name type="scientific">Boletus edulis BED1</name>
    <dbReference type="NCBI Taxonomy" id="1328754"/>
    <lineage>
        <taxon>Eukaryota</taxon>
        <taxon>Fungi</taxon>
        <taxon>Dikarya</taxon>
        <taxon>Basidiomycota</taxon>
        <taxon>Agaricomycotina</taxon>
        <taxon>Agaricomycetes</taxon>
        <taxon>Agaricomycetidae</taxon>
        <taxon>Boletales</taxon>
        <taxon>Boletineae</taxon>
        <taxon>Boletaceae</taxon>
        <taxon>Boletoideae</taxon>
        <taxon>Boletus</taxon>
    </lineage>
</organism>
<keyword evidence="2" id="KW-0812">Transmembrane</keyword>
<sequence length="647" mass="73505">MLTSTSARPLHFLLLLVVRRLSHLHLSANRIALALRSWSASFWRSILTLAHCGGQPRIRLHASDIPAAGNNHLGERSQILQDHARPGVEEEHRDTLATLPVWPNTRWEDVLSRHRILISSRQLELSDPLPATPEGGSQRYKPRTVNPAVDPSQLDIPPGQLKVLSALPLLPAGWRRHVHPEGIVLFYHEGLRIFTESDIIDYRIEEEILFCAMKLIERALRTNGVTLDDLTEIVLNVDDSRCWHYYFVDHTNRLLFWVDTVSLKDLNIGLQGVSEYSHIRYMVEAYYWYASPASLPGMHIVYDMELRSHCEYYPHNRILPKRAFEELRGMLNYTKTDMMTTDSSSSPFGQDEVVAILDLVNSFKDNEKISDPYSIWVIARLMEYFTENQFLNFCGQPCARLNADTPLLEQENWNRRILFQVINVFLFGSPNEHAVRLQRVWVDGIIIQPRWKDFINRLTSELGRYTIFSTVMLAVNVSFLAVPGVITPDSAAGPIEIIVYCSLVSTVASIVFSFGLLNMYSNPRLMVARNALEAMWTLSQTKTGMACLAITHSLPIASLIWSIVLFSAALAVQIFGRKELATVATLSVEFLIIVSFVVMGVRVMRLFYSNGDEDDVDTPTPKNLVPRTESQHDVEQGSGNRYTCCSF</sequence>
<name>A0AAD4GMH5_BOLED</name>
<keyword evidence="2" id="KW-0472">Membrane</keyword>
<dbReference type="Proteomes" id="UP001194468">
    <property type="component" value="Unassembled WGS sequence"/>
</dbReference>